<dbReference type="InterPro" id="IPR012337">
    <property type="entry name" value="RNaseH-like_sf"/>
</dbReference>
<dbReference type="PANTHER" id="PTHR47501:SF5">
    <property type="entry name" value="HAT C-TERMINAL DIMERISATION DOMAIN-CONTAINING PROTEIN"/>
    <property type="match status" value="1"/>
</dbReference>
<dbReference type="KEGG" id="gsh:117359480"/>
<sequence>MSTLPSDPVTGASITFCDVAAYFLELEWEALEEWQKELYKKVIKEIHTFLTSRGYVIANPDVIVKIKKEDEKYFTQHYECKGTENMNDPTVCFPDVTSAFSLNIKQEEDMPFMDNVKTEMIEEIHPPVTSEIHPPVTSFPNVRPDILIQFKQNGLRMEPQGCENRGSCEDLNGVITTMAAPSSSSSTFMRSVYVDFFDLVSEKGNNIYVKCKFCPVNHKPLSTSRNSTSNLKKHMQVAHPASLKHLESCKRPAESNKVASVPAKKQKLVQSAVNFNRIIKVTQTQVDNLIMNFVIEDMQAFSVVEQPAFVNLITGLQPGRSVMSQNILVGCLEDKFGKMKETLSIHLSKANYVCTTADIWTSHNRSFFSVTVHWLDETSLQRHSAALTCQRIRGQHTYNLIASTLETVHSTYNLAAKVTMTLTDNGSNFVRAFHLFSDDSIANGLFLNPQESESEEIVFTNISEVFAEGHDTAEKEYVLPPYQRCAAHTLNLVAVNGLDDACNDTAFKRIFQSAMAKCAVLWNKTSQSSQVADIVQEKCNMQLIIPNAIQWNSFFYAVQKVYSIVDKNMNSDSLLNELCRALGVTGFRQHEIIFLGEYCRVMSPLAGALDILQSEAKCFLGFLLPTLVMLKTKLTKVGTDLKYASSLVCALQHGLNEHFGHYFDRKDLILAAVILPQFRLRWVEGDEMKMKYKELLFEAMKTMKLSLEQTSPASSSSDCSYEDDFFCFQNDDGSDKSDVAAELDLFLNDSSRDIISVLQFPHIKALFLKYNTGLPSSAPVERLFSIGRQIMTPRRCRMTDKHFEMQLLLCCNRSL</sequence>
<dbReference type="SUPFAM" id="SSF109640">
    <property type="entry name" value="KRAB domain (Kruppel-associated box)"/>
    <property type="match status" value="1"/>
</dbReference>
<keyword evidence="2" id="KW-0863">Zinc-finger</keyword>
<keyword evidence="5" id="KW-1185">Reference proteome</keyword>
<dbReference type="InParanoid" id="A0A6P8QQR5"/>
<evidence type="ECO:0000313" key="5">
    <source>
        <dbReference type="Proteomes" id="UP000515159"/>
    </source>
</evidence>
<organism evidence="5 6">
    <name type="scientific">Geotrypetes seraphini</name>
    <name type="common">Gaboon caecilian</name>
    <name type="synonym">Caecilia seraphini</name>
    <dbReference type="NCBI Taxonomy" id="260995"/>
    <lineage>
        <taxon>Eukaryota</taxon>
        <taxon>Metazoa</taxon>
        <taxon>Chordata</taxon>
        <taxon>Craniata</taxon>
        <taxon>Vertebrata</taxon>
        <taxon>Euteleostomi</taxon>
        <taxon>Amphibia</taxon>
        <taxon>Gymnophiona</taxon>
        <taxon>Geotrypetes</taxon>
    </lineage>
</organism>
<dbReference type="InterPro" id="IPR036051">
    <property type="entry name" value="KRAB_dom_sf"/>
</dbReference>
<protein>
    <submittedName>
        <fullName evidence="6">Uncharacterized protein LOC117359480 isoform X1</fullName>
    </submittedName>
</protein>
<dbReference type="AlphaFoldDB" id="A0A6P8QQR5"/>
<dbReference type="GO" id="GO:0006355">
    <property type="term" value="P:regulation of DNA-templated transcription"/>
    <property type="evidence" value="ECO:0007669"/>
    <property type="project" value="InterPro"/>
</dbReference>
<evidence type="ECO:0000256" key="3">
    <source>
        <dbReference type="ARBA" id="ARBA00022833"/>
    </source>
</evidence>
<dbReference type="Pfam" id="PF01352">
    <property type="entry name" value="KRAB"/>
    <property type="match status" value="1"/>
</dbReference>
<evidence type="ECO:0000256" key="1">
    <source>
        <dbReference type="ARBA" id="ARBA00022723"/>
    </source>
</evidence>
<dbReference type="PROSITE" id="PS50805">
    <property type="entry name" value="KRAB"/>
    <property type="match status" value="1"/>
</dbReference>
<dbReference type="GO" id="GO:0003677">
    <property type="term" value="F:DNA binding"/>
    <property type="evidence" value="ECO:0007669"/>
    <property type="project" value="InterPro"/>
</dbReference>
<evidence type="ECO:0000313" key="6">
    <source>
        <dbReference type="RefSeq" id="XP_033798230.1"/>
    </source>
</evidence>
<dbReference type="GO" id="GO:0008270">
    <property type="term" value="F:zinc ion binding"/>
    <property type="evidence" value="ECO:0007669"/>
    <property type="project" value="UniProtKB-KW"/>
</dbReference>
<evidence type="ECO:0000259" key="4">
    <source>
        <dbReference type="PROSITE" id="PS50805"/>
    </source>
</evidence>
<dbReference type="InterPro" id="IPR001909">
    <property type="entry name" value="KRAB"/>
</dbReference>
<dbReference type="RefSeq" id="XP_033798230.1">
    <property type="nucleotide sequence ID" value="XM_033942339.1"/>
</dbReference>
<dbReference type="Proteomes" id="UP000515159">
    <property type="component" value="Chromosome 4"/>
</dbReference>
<keyword evidence="3" id="KW-0862">Zinc</keyword>
<dbReference type="GeneID" id="117359480"/>
<dbReference type="PANTHER" id="PTHR47501">
    <property type="entry name" value="TRANSPOSASE-RELATED"/>
    <property type="match status" value="1"/>
</dbReference>
<dbReference type="SMART" id="SM00614">
    <property type="entry name" value="ZnF_BED"/>
    <property type="match status" value="1"/>
</dbReference>
<name>A0A6P8QQR5_GEOSA</name>
<proteinExistence type="predicted"/>
<accession>A0A6P8QQR5</accession>
<keyword evidence="1" id="KW-0479">Metal-binding</keyword>
<feature type="domain" description="KRAB" evidence="4">
    <location>
        <begin position="14"/>
        <end position="85"/>
    </location>
</feature>
<dbReference type="SUPFAM" id="SSF53098">
    <property type="entry name" value="Ribonuclease H-like"/>
    <property type="match status" value="1"/>
</dbReference>
<gene>
    <name evidence="6" type="primary">LOC117359480</name>
</gene>
<dbReference type="OrthoDB" id="10057873at2759"/>
<dbReference type="Gene3D" id="6.10.140.140">
    <property type="match status" value="1"/>
</dbReference>
<dbReference type="SMART" id="SM00349">
    <property type="entry name" value="KRAB"/>
    <property type="match status" value="1"/>
</dbReference>
<reference evidence="6" key="1">
    <citation type="submission" date="2025-08" db="UniProtKB">
        <authorList>
            <consortium name="RefSeq"/>
        </authorList>
    </citation>
    <scope>IDENTIFICATION</scope>
</reference>
<dbReference type="SUPFAM" id="SSF140996">
    <property type="entry name" value="Hermes dimerisation domain"/>
    <property type="match status" value="1"/>
</dbReference>
<dbReference type="Pfam" id="PF02892">
    <property type="entry name" value="zf-BED"/>
    <property type="match status" value="1"/>
</dbReference>
<evidence type="ECO:0000256" key="2">
    <source>
        <dbReference type="ARBA" id="ARBA00022771"/>
    </source>
</evidence>
<dbReference type="InterPro" id="IPR003656">
    <property type="entry name" value="Znf_BED"/>
</dbReference>